<evidence type="ECO:0000259" key="2">
    <source>
        <dbReference type="Pfam" id="PF00567"/>
    </source>
</evidence>
<name>A0AAV8Z5U7_9CUCU</name>
<feature type="non-terminal residue" evidence="3">
    <location>
        <position position="395"/>
    </location>
</feature>
<dbReference type="SUPFAM" id="SSF63748">
    <property type="entry name" value="Tudor/PWWP/MBT"/>
    <property type="match status" value="1"/>
</dbReference>
<dbReference type="InterPro" id="IPR002999">
    <property type="entry name" value="Tudor"/>
</dbReference>
<dbReference type="AlphaFoldDB" id="A0AAV8Z5U7"/>
<evidence type="ECO:0000313" key="4">
    <source>
        <dbReference type="Proteomes" id="UP001162162"/>
    </source>
</evidence>
<feature type="compositionally biased region" description="Low complexity" evidence="1">
    <location>
        <begin position="281"/>
        <end position="296"/>
    </location>
</feature>
<protein>
    <recommendedName>
        <fullName evidence="2">Tudor domain-containing protein</fullName>
    </recommendedName>
</protein>
<dbReference type="Gene3D" id="2.30.30.140">
    <property type="match status" value="1"/>
</dbReference>
<dbReference type="Pfam" id="PF00567">
    <property type="entry name" value="TUDOR"/>
    <property type="match status" value="1"/>
</dbReference>
<dbReference type="Proteomes" id="UP001162162">
    <property type="component" value="Unassembled WGS sequence"/>
</dbReference>
<dbReference type="EMBL" id="JAPWTK010000013">
    <property type="protein sequence ID" value="KAJ8959482.1"/>
    <property type="molecule type" value="Genomic_DNA"/>
</dbReference>
<proteinExistence type="predicted"/>
<evidence type="ECO:0000313" key="3">
    <source>
        <dbReference type="EMBL" id="KAJ8959482.1"/>
    </source>
</evidence>
<organism evidence="3 4">
    <name type="scientific">Aromia moschata</name>
    <dbReference type="NCBI Taxonomy" id="1265417"/>
    <lineage>
        <taxon>Eukaryota</taxon>
        <taxon>Metazoa</taxon>
        <taxon>Ecdysozoa</taxon>
        <taxon>Arthropoda</taxon>
        <taxon>Hexapoda</taxon>
        <taxon>Insecta</taxon>
        <taxon>Pterygota</taxon>
        <taxon>Neoptera</taxon>
        <taxon>Endopterygota</taxon>
        <taxon>Coleoptera</taxon>
        <taxon>Polyphaga</taxon>
        <taxon>Cucujiformia</taxon>
        <taxon>Chrysomeloidea</taxon>
        <taxon>Cerambycidae</taxon>
        <taxon>Cerambycinae</taxon>
        <taxon>Callichromatini</taxon>
        <taxon>Aromia</taxon>
    </lineage>
</organism>
<keyword evidence="4" id="KW-1185">Reference proteome</keyword>
<feature type="compositionally biased region" description="Basic and acidic residues" evidence="1">
    <location>
        <begin position="338"/>
        <end position="355"/>
    </location>
</feature>
<gene>
    <name evidence="3" type="ORF">NQ318_022179</name>
</gene>
<evidence type="ECO:0000256" key="1">
    <source>
        <dbReference type="SAM" id="MobiDB-lite"/>
    </source>
</evidence>
<feature type="region of interest" description="Disordered" evidence="1">
    <location>
        <begin position="280"/>
        <end position="322"/>
    </location>
</feature>
<comment type="caution">
    <text evidence="3">The sequence shown here is derived from an EMBL/GenBank/DDBJ whole genome shotgun (WGS) entry which is preliminary data.</text>
</comment>
<dbReference type="CDD" id="cd20379">
    <property type="entry name" value="Tudor_dTUD-like"/>
    <property type="match status" value="1"/>
</dbReference>
<feature type="region of interest" description="Disordered" evidence="1">
    <location>
        <begin position="338"/>
        <end position="395"/>
    </location>
</feature>
<feature type="domain" description="Tudor" evidence="2">
    <location>
        <begin position="2"/>
        <end position="118"/>
    </location>
</feature>
<reference evidence="3" key="1">
    <citation type="journal article" date="2023" name="Insect Mol. Biol.">
        <title>Genome sequencing provides insights into the evolution of gene families encoding plant cell wall-degrading enzymes in longhorned beetles.</title>
        <authorList>
            <person name="Shin N.R."/>
            <person name="Okamura Y."/>
            <person name="Kirsch R."/>
            <person name="Pauchet Y."/>
        </authorList>
    </citation>
    <scope>NUCLEOTIDE SEQUENCE</scope>
    <source>
        <strain evidence="3">AMC_N1</strain>
    </source>
</reference>
<feature type="compositionally biased region" description="Basic and acidic residues" evidence="1">
    <location>
        <begin position="372"/>
        <end position="395"/>
    </location>
</feature>
<sequence length="395" mass="45929">MESFEISIPTFVNPHLFWVVKSDDKEKSTLNELMCNIDIKQSESDTYFEVGEVIAVSYEKKYYRAIIEDVKDGYTNQLGYYLCWLMDYGVMLETETVYKLPTNLKTRKALAMQASLNNILYTKANLTFDEEGQAKTIIEPVSAPTSLIHHISFDLIANAKKIEFIVEDIVDDVLLGDVLFKTGNEMESLRQTLIDRGVLMIDNMRFHELHEDIFNYRETQLVFINQICRNLNLQRVLQENNNCKTKCQNIISKYLKEFDNHDMFDDDECLSRIGRSRSRHSFNNSNNTLTSENESVSDSDLSKKFEEDCSNNSSGNKSETRNRQKLLLHKLKEHYQKLAETKNNKEESLTDDNSRRNGNKTKISPLVSIKQKMMEQLKTKKLELSSRRDEDLTNP</sequence>
<accession>A0AAV8Z5U7</accession>